<gene>
    <name evidence="1" type="ORF">F5891DRAFT_581550</name>
</gene>
<dbReference type="GeneID" id="64666652"/>
<sequence>MAHCIICISYFMSMTCPGSQLNDCQQQPYHPQKMGDVLHCTSILLLVLRCTPRQNFDSYPRAKVALEQAQTDYRLLAKILATAPGPLALPGSDPERLLQAHRGLLSHQKYWTDADPSTISLEEVKSSLDEENEDAGQGNQMERQMIMLHDSLLQFGCP</sequence>
<dbReference type="AlphaFoldDB" id="A0AAD4DZ68"/>
<organism evidence="1 2">
    <name type="scientific">Suillus fuscotomentosus</name>
    <dbReference type="NCBI Taxonomy" id="1912939"/>
    <lineage>
        <taxon>Eukaryota</taxon>
        <taxon>Fungi</taxon>
        <taxon>Dikarya</taxon>
        <taxon>Basidiomycota</taxon>
        <taxon>Agaricomycotina</taxon>
        <taxon>Agaricomycetes</taxon>
        <taxon>Agaricomycetidae</taxon>
        <taxon>Boletales</taxon>
        <taxon>Suillineae</taxon>
        <taxon>Suillaceae</taxon>
        <taxon>Suillus</taxon>
    </lineage>
</organism>
<evidence type="ECO:0000313" key="2">
    <source>
        <dbReference type="Proteomes" id="UP001195769"/>
    </source>
</evidence>
<keyword evidence="2" id="KW-1185">Reference proteome</keyword>
<proteinExistence type="predicted"/>
<evidence type="ECO:0000313" key="1">
    <source>
        <dbReference type="EMBL" id="KAG1896662.1"/>
    </source>
</evidence>
<protein>
    <submittedName>
        <fullName evidence="1">Uncharacterized protein</fullName>
    </submittedName>
</protein>
<dbReference type="EMBL" id="JABBWK010000053">
    <property type="protein sequence ID" value="KAG1896662.1"/>
    <property type="molecule type" value="Genomic_DNA"/>
</dbReference>
<dbReference type="RefSeq" id="XP_041222238.1">
    <property type="nucleotide sequence ID" value="XM_041372354.1"/>
</dbReference>
<reference evidence="1" key="1">
    <citation type="journal article" date="2020" name="New Phytol.">
        <title>Comparative genomics reveals dynamic genome evolution in host specialist ectomycorrhizal fungi.</title>
        <authorList>
            <person name="Lofgren L.A."/>
            <person name="Nguyen N.H."/>
            <person name="Vilgalys R."/>
            <person name="Ruytinx J."/>
            <person name="Liao H.L."/>
            <person name="Branco S."/>
            <person name="Kuo A."/>
            <person name="LaButti K."/>
            <person name="Lipzen A."/>
            <person name="Andreopoulos W."/>
            <person name="Pangilinan J."/>
            <person name="Riley R."/>
            <person name="Hundley H."/>
            <person name="Na H."/>
            <person name="Barry K."/>
            <person name="Grigoriev I.V."/>
            <person name="Stajich J.E."/>
            <person name="Kennedy P.G."/>
        </authorList>
    </citation>
    <scope>NUCLEOTIDE SEQUENCE</scope>
    <source>
        <strain evidence="1">FC203</strain>
    </source>
</reference>
<name>A0AAD4DZ68_9AGAM</name>
<accession>A0AAD4DZ68</accession>
<dbReference type="Proteomes" id="UP001195769">
    <property type="component" value="Unassembled WGS sequence"/>
</dbReference>
<comment type="caution">
    <text evidence="1">The sequence shown here is derived from an EMBL/GenBank/DDBJ whole genome shotgun (WGS) entry which is preliminary data.</text>
</comment>